<name>A0A9W6T049_CANBO</name>
<evidence type="ECO:0000313" key="2">
    <source>
        <dbReference type="Proteomes" id="UP001165120"/>
    </source>
</evidence>
<dbReference type="InterPro" id="IPR009291">
    <property type="entry name" value="Vps62"/>
</dbReference>
<evidence type="ECO:0000313" key="1">
    <source>
        <dbReference type="EMBL" id="GME69751.1"/>
    </source>
</evidence>
<dbReference type="Proteomes" id="UP001165120">
    <property type="component" value="Unassembled WGS sequence"/>
</dbReference>
<organism evidence="1 2">
    <name type="scientific">Candida boidinii</name>
    <name type="common">Yeast</name>
    <dbReference type="NCBI Taxonomy" id="5477"/>
    <lineage>
        <taxon>Eukaryota</taxon>
        <taxon>Fungi</taxon>
        <taxon>Dikarya</taxon>
        <taxon>Ascomycota</taxon>
        <taxon>Saccharomycotina</taxon>
        <taxon>Pichiomycetes</taxon>
        <taxon>Pichiales</taxon>
        <taxon>Pichiaceae</taxon>
        <taxon>Ogataea</taxon>
        <taxon>Ogataea/Candida clade</taxon>
    </lineage>
</organism>
<sequence>MSFIYTLSVLGIYLYLTALSYSFPLNLDTDGAAYLDNILESDRKFSNLPPIISVPKQSQRTIPEGEIPQYVIDYAPLVHLYSEEKYLPYDIKEFVTNLHAEFYNGTRIPGFEDSLKITDLEKLQKFNDTPDKLVYLTSNTDVDKDPEFITGKKNIPRIIDGKIANAPAVLIVMDKGNGWVDSYWFYFYSFNLGPFVMGCGPYGNHVGDWEHSLVRFHNGKPIITWMSAHGGGGGYMYTALEKFENDDKRPIIFSARGTHANYASVGQHSHDLPYSILSDFTDRGPLWDPSQNYLAYTYDAEISQITFANGSVPFRESEYGYWLKFRGAWGDKKLDPSDPRQHWSPWEYKYIDGPTGPITKHLTRVSPCQRAKWWNFWNGCNLRRYPNMGEGVDREGANCGHLLNFAGNGVFRYILETLTWGGWGCWFSDLILG</sequence>
<dbReference type="PANTHER" id="PTHR48220">
    <property type="match status" value="1"/>
</dbReference>
<keyword evidence="2" id="KW-1185">Reference proteome</keyword>
<proteinExistence type="predicted"/>
<protein>
    <submittedName>
        <fullName evidence="1">Unnamed protein product</fullName>
    </submittedName>
</protein>
<dbReference type="InterPro" id="IPR053102">
    <property type="entry name" value="VPS_Associated"/>
</dbReference>
<reference evidence="1" key="1">
    <citation type="submission" date="2023-04" db="EMBL/GenBank/DDBJ databases">
        <title>Candida boidinii NBRC 10035.</title>
        <authorList>
            <person name="Ichikawa N."/>
            <person name="Sato H."/>
            <person name="Tonouchi N."/>
        </authorList>
    </citation>
    <scope>NUCLEOTIDE SEQUENCE</scope>
    <source>
        <strain evidence="1">NBRC 10035</strain>
    </source>
</reference>
<dbReference type="GO" id="GO:0000329">
    <property type="term" value="C:fungal-type vacuole membrane"/>
    <property type="evidence" value="ECO:0007669"/>
    <property type="project" value="TreeGrafter"/>
</dbReference>
<dbReference type="AlphaFoldDB" id="A0A9W6T049"/>
<gene>
    <name evidence="1" type="ORF">Cboi02_000253300</name>
</gene>
<dbReference type="PANTHER" id="PTHR48220:SF1">
    <property type="entry name" value="VACUOLAR PROTEIN SORTING-ASSOCIATED PROTEIN 62-RELATED"/>
    <property type="match status" value="1"/>
</dbReference>
<comment type="caution">
    <text evidence="1">The sequence shown here is derived from an EMBL/GenBank/DDBJ whole genome shotgun (WGS) entry which is preliminary data.</text>
</comment>
<dbReference type="GO" id="GO:0006623">
    <property type="term" value="P:protein targeting to vacuole"/>
    <property type="evidence" value="ECO:0007669"/>
    <property type="project" value="TreeGrafter"/>
</dbReference>
<dbReference type="Pfam" id="PF06101">
    <property type="entry name" value="Vps62"/>
    <property type="match status" value="1"/>
</dbReference>
<dbReference type="EMBL" id="BSXN01000767">
    <property type="protein sequence ID" value="GME69751.1"/>
    <property type="molecule type" value="Genomic_DNA"/>
</dbReference>
<accession>A0A9W6T049</accession>